<evidence type="ECO:0000313" key="1">
    <source>
        <dbReference type="EMBL" id="KKM67061.1"/>
    </source>
</evidence>
<protein>
    <submittedName>
        <fullName evidence="1">Uncharacterized protein</fullName>
    </submittedName>
</protein>
<dbReference type="EMBL" id="LAZR01010416">
    <property type="protein sequence ID" value="KKM67061.1"/>
    <property type="molecule type" value="Genomic_DNA"/>
</dbReference>
<gene>
    <name evidence="1" type="ORF">LCGC14_1474920</name>
</gene>
<reference evidence="1" key="1">
    <citation type="journal article" date="2015" name="Nature">
        <title>Complex archaea that bridge the gap between prokaryotes and eukaryotes.</title>
        <authorList>
            <person name="Spang A."/>
            <person name="Saw J.H."/>
            <person name="Jorgensen S.L."/>
            <person name="Zaremba-Niedzwiedzka K."/>
            <person name="Martijn J."/>
            <person name="Lind A.E."/>
            <person name="van Eijk R."/>
            <person name="Schleper C."/>
            <person name="Guy L."/>
            <person name="Ettema T.J."/>
        </authorList>
    </citation>
    <scope>NUCLEOTIDE SEQUENCE</scope>
</reference>
<organism evidence="1">
    <name type="scientific">marine sediment metagenome</name>
    <dbReference type="NCBI Taxonomy" id="412755"/>
    <lineage>
        <taxon>unclassified sequences</taxon>
        <taxon>metagenomes</taxon>
        <taxon>ecological metagenomes</taxon>
    </lineage>
</organism>
<dbReference type="AlphaFoldDB" id="A0A0F9JX66"/>
<proteinExistence type="predicted"/>
<name>A0A0F9JX66_9ZZZZ</name>
<sequence>MFGVRIIDNNWKVGRVGGWFDIAGIAAPQNNVWYHIRIDFKCSIGGYDGLDQYDFNVHINGVEYGDYDFLGNQDAIGVVYMTTGAVFPNYKFYIDAVGYSWNDVYEVGNNKHEGLLLTFDPNDLDYMLLGYDGQHTEIYGDFVLPLDGGEHSITVAGEHDGDLYQSGSLSYSIINMLINSPTSIEYDEPDPGYYPGTYGFESDTHNTNGVAVSMIDEWTGNWGSYLRIHTNDGPLYGHNKYLRISDSQSGGKTTGVHNFDNPQSSGTIEFWLLMSGSGSTGSTNRYNEIHFRKSDNTIAFRAQLKMLEGGHVSGDRADVAYYDGNSWVGFADGEDLTWYHNRIDFDCTSGTKGKYSWYIYEADGTLLGSIIDIDFEYAMITLDEIYFTSTTSHYRGNSFWDAFGFSWNDLYRVGDNMDEGLLLTFDPNDLDYMELLYDSDSTEIFGDFVLPWDEGSHIVQISAEGNGQLYQTSPLSYSIEKIITIESPLEGNYFPTGGHYYGSYSFESDTNGEDPSGWLVKETGGEISVISGFNGHSKIVQMFRTTSTGTMKISNFFSDREYGTLEFYVAPYILENYDIILSHGNPDTGTLVLRFDQDGTIKYFDGSWHQIDENDNFQYSKYIKSPYYYHWFHVKIDFTCDTIIQDGWWDLEIDGKSIGTGYEFNGATPHLSQIDFDIPDDNGLLFVDAIGFSWDSQYSEGNNLEEGLYIEFTSSKSLTWYGYSIENAPPITITSGNLITMPAYGEHTIQIFGEDSYGNEYTSEVRSFFNYYFDESDEVTINRIFFQR</sequence>
<comment type="caution">
    <text evidence="1">The sequence shown here is derived from an EMBL/GenBank/DDBJ whole genome shotgun (WGS) entry which is preliminary data.</text>
</comment>
<accession>A0A0F9JX66</accession>